<dbReference type="Proteomes" id="UP000824469">
    <property type="component" value="Unassembled WGS sequence"/>
</dbReference>
<evidence type="ECO:0000313" key="3">
    <source>
        <dbReference type="Proteomes" id="UP000824469"/>
    </source>
</evidence>
<keyword evidence="3" id="KW-1185">Reference proteome</keyword>
<keyword evidence="1" id="KW-0472">Membrane</keyword>
<feature type="non-terminal residue" evidence="2">
    <location>
        <position position="1"/>
    </location>
</feature>
<feature type="transmembrane region" description="Helical" evidence="1">
    <location>
        <begin position="122"/>
        <end position="146"/>
    </location>
</feature>
<organism evidence="2 3">
    <name type="scientific">Taxus chinensis</name>
    <name type="common">Chinese yew</name>
    <name type="synonym">Taxus wallichiana var. chinensis</name>
    <dbReference type="NCBI Taxonomy" id="29808"/>
    <lineage>
        <taxon>Eukaryota</taxon>
        <taxon>Viridiplantae</taxon>
        <taxon>Streptophyta</taxon>
        <taxon>Embryophyta</taxon>
        <taxon>Tracheophyta</taxon>
        <taxon>Spermatophyta</taxon>
        <taxon>Pinopsida</taxon>
        <taxon>Pinidae</taxon>
        <taxon>Conifers II</taxon>
        <taxon>Cupressales</taxon>
        <taxon>Taxaceae</taxon>
        <taxon>Taxus</taxon>
    </lineage>
</organism>
<dbReference type="AlphaFoldDB" id="A0AA38GPJ9"/>
<gene>
    <name evidence="2" type="ORF">KI387_006804</name>
</gene>
<evidence type="ECO:0000256" key="1">
    <source>
        <dbReference type="SAM" id="Phobius"/>
    </source>
</evidence>
<keyword evidence="1" id="KW-1133">Transmembrane helix</keyword>
<evidence type="ECO:0000313" key="2">
    <source>
        <dbReference type="EMBL" id="KAH9326626.1"/>
    </source>
</evidence>
<reference evidence="2 3" key="1">
    <citation type="journal article" date="2021" name="Nat. Plants">
        <title>The Taxus genome provides insights into paclitaxel biosynthesis.</title>
        <authorList>
            <person name="Xiong X."/>
            <person name="Gou J."/>
            <person name="Liao Q."/>
            <person name="Li Y."/>
            <person name="Zhou Q."/>
            <person name="Bi G."/>
            <person name="Li C."/>
            <person name="Du R."/>
            <person name="Wang X."/>
            <person name="Sun T."/>
            <person name="Guo L."/>
            <person name="Liang H."/>
            <person name="Lu P."/>
            <person name="Wu Y."/>
            <person name="Zhang Z."/>
            <person name="Ro D.K."/>
            <person name="Shang Y."/>
            <person name="Huang S."/>
            <person name="Yan J."/>
        </authorList>
    </citation>
    <scope>NUCLEOTIDE SEQUENCE [LARGE SCALE GENOMIC DNA]</scope>
    <source>
        <strain evidence="2">Ta-2019</strain>
    </source>
</reference>
<keyword evidence="1" id="KW-0812">Transmembrane</keyword>
<name>A0AA38GPJ9_TAXCH</name>
<dbReference type="EMBL" id="JAHRHJ020000002">
    <property type="protein sequence ID" value="KAH9326626.1"/>
    <property type="molecule type" value="Genomic_DNA"/>
</dbReference>
<protein>
    <submittedName>
        <fullName evidence="2">Uncharacterized protein</fullName>
    </submittedName>
</protein>
<dbReference type="OMA" id="WIANEWA"/>
<feature type="transmembrane region" description="Helical" evidence="1">
    <location>
        <begin position="197"/>
        <end position="218"/>
    </location>
</feature>
<feature type="transmembrane region" description="Helical" evidence="1">
    <location>
        <begin position="238"/>
        <end position="264"/>
    </location>
</feature>
<sequence>MKRKAPWVPPGALVLGAFSLQLLSFLDFEFVSMGDYRETKEWSIKMLLRNELLVDGGRVMMCVYMGYLLPEMARSPSKAVVWSDMGALAIGISTHIFSELYVYQEFHRTLRGEGIPANPLAIVSRICTMVCSLFLFLCLGSAVFAGRTLYNLVLEKIPIALGDEPTEYSPKTVEKEVLQSWIVAWVCKPDYLIARSVLVSSVGVAVTLCVLCYAAEWITQDYEVLHLCDGLDGLRYTATAFMCLVTLMGWITICSRWIAAVIYFPGKYNIQGKGKLCYFLSEKIFFVGKFRSPVFGQGNDDDDDNNKYTKAIKKIIMPGEDAKRLWIANEKAIKQIKDFMRKGRKDGRYHSGKLVELMSKRSTGEICAGRVCLEPLDTSLQLPVEKKFDYLTKLSWKMTALSLIKVIVELLQDHNINDEVVQDQRANDAVEAYSQAYEFLDLLDNPVGSHSTYKSELYVRAADKQLEMIKRQLQTSKTGRRSSEDRTIRDPQLKVRRLGEEAQERIL</sequence>
<proteinExistence type="predicted"/>
<comment type="caution">
    <text evidence="2">The sequence shown here is derived from an EMBL/GenBank/DDBJ whole genome shotgun (WGS) entry which is preliminary data.</text>
</comment>
<accession>A0AA38GPJ9</accession>